<evidence type="ECO:0000313" key="3">
    <source>
        <dbReference type="Proteomes" id="UP000326570"/>
    </source>
</evidence>
<dbReference type="PANTHER" id="PTHR33745:SF1">
    <property type="entry name" value="RSBT ANTAGONIST PROTEIN RSBS"/>
    <property type="match status" value="1"/>
</dbReference>
<organism evidence="2 3">
    <name type="scientific">Adhaeribacter soli</name>
    <dbReference type="NCBI Taxonomy" id="2607655"/>
    <lineage>
        <taxon>Bacteria</taxon>
        <taxon>Pseudomonadati</taxon>
        <taxon>Bacteroidota</taxon>
        <taxon>Cytophagia</taxon>
        <taxon>Cytophagales</taxon>
        <taxon>Hymenobacteraceae</taxon>
        <taxon>Adhaeribacter</taxon>
    </lineage>
</organism>
<dbReference type="InterPro" id="IPR051932">
    <property type="entry name" value="Bact_StressResp_Reg"/>
</dbReference>
<evidence type="ECO:0000313" key="2">
    <source>
        <dbReference type="EMBL" id="KAA9338915.1"/>
    </source>
</evidence>
<protein>
    <submittedName>
        <fullName evidence="2">STAS domain-containing protein</fullName>
    </submittedName>
</protein>
<name>A0A5N1IWM3_9BACT</name>
<keyword evidence="3" id="KW-1185">Reference proteome</keyword>
<dbReference type="AlphaFoldDB" id="A0A5N1IWM3"/>
<dbReference type="PROSITE" id="PS50801">
    <property type="entry name" value="STAS"/>
    <property type="match status" value="1"/>
</dbReference>
<accession>A0A5N1IWM3</accession>
<dbReference type="Proteomes" id="UP000326570">
    <property type="component" value="Unassembled WGS sequence"/>
</dbReference>
<reference evidence="2 3" key="1">
    <citation type="submission" date="2019-09" db="EMBL/GenBank/DDBJ databases">
        <title>Genome sequence of Adhaeribacter sp. M2.</title>
        <authorList>
            <person name="Srinivasan S."/>
        </authorList>
    </citation>
    <scope>NUCLEOTIDE SEQUENCE [LARGE SCALE GENOMIC DNA]</scope>
    <source>
        <strain evidence="2 3">M2</strain>
    </source>
</reference>
<dbReference type="InterPro" id="IPR036513">
    <property type="entry name" value="STAS_dom_sf"/>
</dbReference>
<dbReference type="PANTHER" id="PTHR33745">
    <property type="entry name" value="RSBT ANTAGONIST PROTEIN RSBS-RELATED"/>
    <property type="match status" value="1"/>
</dbReference>
<comment type="caution">
    <text evidence="2">The sequence shown here is derived from an EMBL/GenBank/DDBJ whole genome shotgun (WGS) entry which is preliminary data.</text>
</comment>
<dbReference type="InterPro" id="IPR002645">
    <property type="entry name" value="STAS_dom"/>
</dbReference>
<dbReference type="Pfam" id="PF01740">
    <property type="entry name" value="STAS"/>
    <property type="match status" value="1"/>
</dbReference>
<dbReference type="SUPFAM" id="SSF52091">
    <property type="entry name" value="SpoIIaa-like"/>
    <property type="match status" value="1"/>
</dbReference>
<gene>
    <name evidence="2" type="ORF">F0P94_08985</name>
</gene>
<dbReference type="CDD" id="cd07041">
    <property type="entry name" value="STAS_RsbR_RsbS_like"/>
    <property type="match status" value="1"/>
</dbReference>
<dbReference type="Gene3D" id="3.30.750.24">
    <property type="entry name" value="STAS domain"/>
    <property type="match status" value="1"/>
</dbReference>
<sequence>MDRIPILKMGPFLLVTIQVDLYDRLALNLENDLITMVSKTEAKGVLIDISAVSIVDSFMGRILGNIASMSRIMDAETVVVGMQPAVAITLVELGLTLQGVHTALNVEKGMELLQNKIGLNLLNQEEYQEPADDTDL</sequence>
<dbReference type="RefSeq" id="WP_150903549.1">
    <property type="nucleotide sequence ID" value="NZ_VTWT01000004.1"/>
</dbReference>
<proteinExistence type="predicted"/>
<dbReference type="EMBL" id="VTWT01000004">
    <property type="protein sequence ID" value="KAA9338915.1"/>
    <property type="molecule type" value="Genomic_DNA"/>
</dbReference>
<feature type="domain" description="STAS" evidence="1">
    <location>
        <begin position="2"/>
        <end position="113"/>
    </location>
</feature>
<evidence type="ECO:0000259" key="1">
    <source>
        <dbReference type="PROSITE" id="PS50801"/>
    </source>
</evidence>